<dbReference type="InterPro" id="IPR036773">
    <property type="entry name" value="TB_dom_sf"/>
</dbReference>
<keyword evidence="5" id="KW-0732">Signal</keyword>
<dbReference type="PROSITE" id="PS00010">
    <property type="entry name" value="ASX_HYDROXYL"/>
    <property type="match status" value="6"/>
</dbReference>
<keyword evidence="7" id="KW-1015">Disulfide bond</keyword>
<evidence type="ECO:0000256" key="1">
    <source>
        <dbReference type="ARBA" id="ARBA00004498"/>
    </source>
</evidence>
<organism evidence="13 14">
    <name type="scientific">Scyliorhinus torazame</name>
    <name type="common">Cloudy catshark</name>
    <name type="synonym">Catulus torazame</name>
    <dbReference type="NCBI Taxonomy" id="75743"/>
    <lineage>
        <taxon>Eukaryota</taxon>
        <taxon>Metazoa</taxon>
        <taxon>Chordata</taxon>
        <taxon>Craniata</taxon>
        <taxon>Vertebrata</taxon>
        <taxon>Chondrichthyes</taxon>
        <taxon>Elasmobranchii</taxon>
        <taxon>Galeomorphii</taxon>
        <taxon>Galeoidea</taxon>
        <taxon>Carcharhiniformes</taxon>
        <taxon>Scyliorhinidae</taxon>
        <taxon>Scyliorhinus</taxon>
    </lineage>
</organism>
<evidence type="ECO:0000256" key="7">
    <source>
        <dbReference type="ARBA" id="ARBA00023157"/>
    </source>
</evidence>
<dbReference type="STRING" id="75743.A0A401PZC9"/>
<feature type="domain" description="TB" evidence="12">
    <location>
        <begin position="338"/>
        <end position="391"/>
    </location>
</feature>
<keyword evidence="6" id="KW-0677">Repeat</keyword>
<evidence type="ECO:0000256" key="8">
    <source>
        <dbReference type="ARBA" id="ARBA00023180"/>
    </source>
</evidence>
<dbReference type="PROSITE" id="PS01186">
    <property type="entry name" value="EGF_2"/>
    <property type="match status" value="3"/>
</dbReference>
<keyword evidence="14" id="KW-1185">Reference proteome</keyword>
<evidence type="ECO:0000256" key="10">
    <source>
        <dbReference type="SAM" id="MobiDB-lite"/>
    </source>
</evidence>
<dbReference type="Gene3D" id="2.10.25.10">
    <property type="entry name" value="Laminin"/>
    <property type="match status" value="7"/>
</dbReference>
<dbReference type="CDD" id="cd00054">
    <property type="entry name" value="EGF_CA"/>
    <property type="match status" value="4"/>
</dbReference>
<dbReference type="InterPro" id="IPR049883">
    <property type="entry name" value="NOTCH1_EGF-like"/>
</dbReference>
<evidence type="ECO:0000313" key="14">
    <source>
        <dbReference type="Proteomes" id="UP000288216"/>
    </source>
</evidence>
<dbReference type="InterPro" id="IPR000742">
    <property type="entry name" value="EGF"/>
</dbReference>
<evidence type="ECO:0000256" key="5">
    <source>
        <dbReference type="ARBA" id="ARBA00022729"/>
    </source>
</evidence>
<evidence type="ECO:0000256" key="2">
    <source>
        <dbReference type="ARBA" id="ARBA00022525"/>
    </source>
</evidence>
<dbReference type="InterPro" id="IPR009030">
    <property type="entry name" value="Growth_fac_rcpt_cys_sf"/>
</dbReference>
<dbReference type="InterPro" id="IPR001881">
    <property type="entry name" value="EGF-like_Ca-bd_dom"/>
</dbReference>
<dbReference type="FunFam" id="2.10.25.10:FF:000056">
    <property type="entry name" value="Latent-transforming growth factor beta-binding protein 3 isoform 2"/>
    <property type="match status" value="1"/>
</dbReference>
<dbReference type="OMA" id="CKEACHM"/>
<accession>A0A401PZC9</accession>
<dbReference type="InterPro" id="IPR000152">
    <property type="entry name" value="EGF-type_Asp/Asn_hydroxyl_site"/>
</dbReference>
<evidence type="ECO:0000259" key="11">
    <source>
        <dbReference type="PROSITE" id="PS50026"/>
    </source>
</evidence>
<dbReference type="FunFam" id="2.10.25.10:FF:000002">
    <property type="entry name" value="Latent-transforming growth factor beta-binding protein 3"/>
    <property type="match status" value="1"/>
</dbReference>
<dbReference type="Pfam" id="PF07645">
    <property type="entry name" value="EGF_CA"/>
    <property type="match status" value="7"/>
</dbReference>
<dbReference type="Proteomes" id="UP000288216">
    <property type="component" value="Unassembled WGS sequence"/>
</dbReference>
<feature type="domain" description="EGF-like" evidence="11">
    <location>
        <begin position="177"/>
        <end position="217"/>
    </location>
</feature>
<comment type="caution">
    <text evidence="13">The sequence shown here is derived from an EMBL/GenBank/DDBJ whole genome shotgun (WGS) entry which is preliminary data.</text>
</comment>
<dbReference type="Gene3D" id="3.90.290.10">
    <property type="entry name" value="TGF-beta binding (TB) domain"/>
    <property type="match status" value="1"/>
</dbReference>
<evidence type="ECO:0000313" key="13">
    <source>
        <dbReference type="EMBL" id="GCB78504.1"/>
    </source>
</evidence>
<dbReference type="AlphaFoldDB" id="A0A401PZC9"/>
<keyword evidence="4 9" id="KW-0245">EGF-like domain</keyword>
<keyword evidence="3" id="KW-0272">Extracellular matrix</keyword>
<dbReference type="InterPro" id="IPR017878">
    <property type="entry name" value="TB_dom"/>
</dbReference>
<reference evidence="13 14" key="1">
    <citation type="journal article" date="2018" name="Nat. Ecol. Evol.">
        <title>Shark genomes provide insights into elasmobranch evolution and the origin of vertebrates.</title>
        <authorList>
            <person name="Hara Y"/>
            <person name="Yamaguchi K"/>
            <person name="Onimaru K"/>
            <person name="Kadota M"/>
            <person name="Koyanagi M"/>
            <person name="Keeley SD"/>
            <person name="Tatsumi K"/>
            <person name="Tanaka K"/>
            <person name="Motone F"/>
            <person name="Kageyama Y"/>
            <person name="Nozu R"/>
            <person name="Adachi N"/>
            <person name="Nishimura O"/>
            <person name="Nakagawa R"/>
            <person name="Tanegashima C"/>
            <person name="Kiyatake I"/>
            <person name="Matsumoto R"/>
            <person name="Murakumo K"/>
            <person name="Nishida K"/>
            <person name="Terakita A"/>
            <person name="Kuratani S"/>
            <person name="Sato K"/>
            <person name="Hyodo S Kuraku.S."/>
        </authorList>
    </citation>
    <scope>NUCLEOTIDE SEQUENCE [LARGE SCALE GENOMIC DNA]</scope>
</reference>
<comment type="subcellular location">
    <subcellularLocation>
        <location evidence="1">Secreted</location>
        <location evidence="1">Extracellular space</location>
        <location evidence="1">Extracellular matrix</location>
    </subcellularLocation>
</comment>
<evidence type="ECO:0000259" key="12">
    <source>
        <dbReference type="PROSITE" id="PS51364"/>
    </source>
</evidence>
<dbReference type="SUPFAM" id="SSF57184">
    <property type="entry name" value="Growth factor receptor domain"/>
    <property type="match status" value="3"/>
</dbReference>
<dbReference type="PANTHER" id="PTHR47333">
    <property type="entry name" value="VON WILLEBRAND FACTOR C AND EGF DOMAIN-CONTAINING PROTEIN"/>
    <property type="match status" value="1"/>
</dbReference>
<evidence type="ECO:0000256" key="9">
    <source>
        <dbReference type="PROSITE-ProRule" id="PRU00076"/>
    </source>
</evidence>
<dbReference type="PROSITE" id="PS51364">
    <property type="entry name" value="TB"/>
    <property type="match status" value="1"/>
</dbReference>
<evidence type="ECO:0000256" key="3">
    <source>
        <dbReference type="ARBA" id="ARBA00022530"/>
    </source>
</evidence>
<feature type="domain" description="EGF-like" evidence="11">
    <location>
        <begin position="218"/>
        <end position="258"/>
    </location>
</feature>
<dbReference type="OrthoDB" id="4062651at2759"/>
<dbReference type="Gene3D" id="2.90.20.10">
    <property type="entry name" value="Plasmodium vivax P25 domain"/>
    <property type="match status" value="1"/>
</dbReference>
<dbReference type="SUPFAM" id="SSF57196">
    <property type="entry name" value="EGF/Laminin"/>
    <property type="match status" value="1"/>
</dbReference>
<protein>
    <submittedName>
        <fullName evidence="13">Uncharacterized protein</fullName>
    </submittedName>
</protein>
<dbReference type="InterPro" id="IPR018097">
    <property type="entry name" value="EGF_Ca-bd_CS"/>
</dbReference>
<keyword evidence="8" id="KW-0325">Glycoprotein</keyword>
<sequence length="511" mass="57025">MEFGPSQVIEMDTCKVDQGICGHGVCVHDPSGYTCACHLGYQLHSEIKKCVDLNECDNNPCGPRKGKCVNFVGTYSCACYRGYQLHEIPEGSICVDVNECAEGRLCANGRCQNTEGSFYCRCHAGYRLVSHKTACEDINECHNVNACLRGKCKNKPGTYECVPCPEGYRSQAGECYDVDECLDRSFCINGKCINTKGSYSCTCSKGFKPAPDGKSCLDINECSEGRLCANGRCFNTEGSFQCRCHPGYRLSNRQTSCEDNNECLEVAGACNNGECVNMPGSYTYVDECQDVQSCPNGRCVNSKGSFSCICPLPMIFDKVKRRCVQPVVVIDRADTDRDFCWKHVGKDFICSLPLHGHRTTFSECCCQHGQAWGMGCHMCPMRMTASFSLLCNVTRWLPNIRPGRGADPRQTEQTDVSQSSDDNSSDDDSEECSCRHGRCARGRSRCECYKGFQLDSSGKCRDINECRDLQRKRYLCKNARCTNTVGSYRCTCYQGFVPTRRHNICIRRKRS</sequence>
<name>A0A401PZC9_SCYTO</name>
<feature type="domain" description="EGF-like" evidence="11">
    <location>
        <begin position="52"/>
        <end position="90"/>
    </location>
</feature>
<proteinExistence type="predicted"/>
<dbReference type="SUPFAM" id="SSF57581">
    <property type="entry name" value="TB module/8-cys domain"/>
    <property type="match status" value="1"/>
</dbReference>
<feature type="region of interest" description="Disordered" evidence="10">
    <location>
        <begin position="402"/>
        <end position="433"/>
    </location>
</feature>
<feature type="domain" description="EGF-like" evidence="11">
    <location>
        <begin position="96"/>
        <end position="136"/>
    </location>
</feature>
<dbReference type="PROSITE" id="PS01187">
    <property type="entry name" value="EGF_CA"/>
    <property type="match status" value="3"/>
</dbReference>
<dbReference type="FunFam" id="2.10.25.10:FF:000115">
    <property type="entry name" value="latent-transforming growth factor beta-binding protein 4 isoform X2"/>
    <property type="match status" value="1"/>
</dbReference>
<dbReference type="SMART" id="SM00179">
    <property type="entry name" value="EGF_CA"/>
    <property type="match status" value="8"/>
</dbReference>
<dbReference type="PROSITE" id="PS50026">
    <property type="entry name" value="EGF_3"/>
    <property type="match status" value="4"/>
</dbReference>
<dbReference type="FunFam" id="2.10.25.10:FF:000019">
    <property type="entry name" value="latent-transforming growth factor beta-binding protein 1 isoform X2"/>
    <property type="match status" value="2"/>
</dbReference>
<comment type="caution">
    <text evidence="9">Lacks conserved residue(s) required for the propagation of feature annotation.</text>
</comment>
<dbReference type="FunFam" id="2.10.25.10:FF:000014">
    <property type="entry name" value="Latent-transforming growth factor beta-binding protein 3"/>
    <property type="match status" value="1"/>
</dbReference>
<evidence type="ECO:0000256" key="4">
    <source>
        <dbReference type="ARBA" id="ARBA00022536"/>
    </source>
</evidence>
<dbReference type="PANTHER" id="PTHR47333:SF4">
    <property type="entry name" value="EGF-LIKE DOMAIN-CONTAINING PROTEIN"/>
    <property type="match status" value="1"/>
</dbReference>
<keyword evidence="2" id="KW-0964">Secreted</keyword>
<dbReference type="EMBL" id="BFAA01015768">
    <property type="protein sequence ID" value="GCB78504.1"/>
    <property type="molecule type" value="Genomic_DNA"/>
</dbReference>
<dbReference type="Pfam" id="PF00683">
    <property type="entry name" value="TB"/>
    <property type="match status" value="1"/>
</dbReference>
<evidence type="ECO:0000256" key="6">
    <source>
        <dbReference type="ARBA" id="ARBA00022737"/>
    </source>
</evidence>
<gene>
    <name evidence="13" type="ORF">scyTo_0020117</name>
</gene>
<dbReference type="InterPro" id="IPR052080">
    <property type="entry name" value="vWF_C/EGF_Fibrillin"/>
</dbReference>
<dbReference type="GO" id="GO:0005509">
    <property type="term" value="F:calcium ion binding"/>
    <property type="evidence" value="ECO:0007669"/>
    <property type="project" value="InterPro"/>
</dbReference>
<dbReference type="SMART" id="SM00181">
    <property type="entry name" value="EGF"/>
    <property type="match status" value="9"/>
</dbReference>